<name>E0PGD2_STREI</name>
<organism evidence="1 2">
    <name type="scientific">Streptococcus equinus ATCC 700338</name>
    <dbReference type="NCBI Taxonomy" id="864569"/>
    <lineage>
        <taxon>Bacteria</taxon>
        <taxon>Bacillati</taxon>
        <taxon>Bacillota</taxon>
        <taxon>Bacilli</taxon>
        <taxon>Lactobacillales</taxon>
        <taxon>Streptococcaceae</taxon>
        <taxon>Streptococcus</taxon>
    </lineage>
</organism>
<dbReference type="RefSeq" id="WP_003066708.1">
    <property type="nucleotide sequence ID" value="NZ_GL397128.1"/>
</dbReference>
<gene>
    <name evidence="1" type="ORF">HMPREF9319_1905</name>
</gene>
<reference evidence="1 2" key="1">
    <citation type="submission" date="2010-07" db="EMBL/GenBank/DDBJ databases">
        <authorList>
            <person name="Muzny D."/>
            <person name="Qin X."/>
            <person name="Deng J."/>
            <person name="Jiang H."/>
            <person name="Liu Y."/>
            <person name="Qu J."/>
            <person name="Song X.-Z."/>
            <person name="Zhang L."/>
            <person name="Thornton R."/>
            <person name="Coyle M."/>
            <person name="Francisco L."/>
            <person name="Jackson L."/>
            <person name="Javaid M."/>
            <person name="Korchina V."/>
            <person name="Kovar C."/>
            <person name="Mata R."/>
            <person name="Mathew T."/>
            <person name="Ngo R."/>
            <person name="Nguyen L."/>
            <person name="Nguyen N."/>
            <person name="Okwuonu G."/>
            <person name="Ongeri F."/>
            <person name="Pham C."/>
            <person name="Simmons D."/>
            <person name="Wilczek-Boney K."/>
            <person name="Hale W."/>
            <person name="Jakkamsetti A."/>
            <person name="Pham P."/>
            <person name="Ruth R."/>
            <person name="San Lucas F."/>
            <person name="Warren J."/>
            <person name="Zhang J."/>
            <person name="Zhao Z."/>
            <person name="Zhou C."/>
            <person name="Zhu D."/>
            <person name="Lee S."/>
            <person name="Bess C."/>
            <person name="Blankenburg K."/>
            <person name="Forbes L."/>
            <person name="Fu Q."/>
            <person name="Gubbala S."/>
            <person name="Hirani K."/>
            <person name="Jayaseelan J.C."/>
            <person name="Lara F."/>
            <person name="Munidasa M."/>
            <person name="Palculict T."/>
            <person name="Patil S."/>
            <person name="Pu L.-L."/>
            <person name="Saada N."/>
            <person name="Tang L."/>
            <person name="Weissenberger G."/>
            <person name="Zhu Y."/>
            <person name="Hemphill L."/>
            <person name="Shang Y."/>
            <person name="Youmans B."/>
            <person name="Ayvaz T."/>
            <person name="Ross M."/>
            <person name="Santibanez J."/>
            <person name="Aqrawi P."/>
            <person name="Gross S."/>
            <person name="Joshi V."/>
            <person name="Fowler G."/>
            <person name="Nazareth L."/>
            <person name="Reid J."/>
            <person name="Worley K."/>
            <person name="Petrosino J."/>
            <person name="Highlander S."/>
            <person name="Gibbs R."/>
        </authorList>
    </citation>
    <scope>NUCLEOTIDE SEQUENCE [LARGE SCALE GENOMIC DNA]</scope>
    <source>
        <strain evidence="1 2">ATCC 700338</strain>
    </source>
</reference>
<sequence>MAYKELDKKLKNIKKLDREIQDFFEVGDRTLFRLKQKALQEIAKQI</sequence>
<dbReference type="HOGENOM" id="CLU_3240346_0_0_9"/>
<accession>E0PGD2</accession>
<dbReference type="Proteomes" id="UP000004290">
    <property type="component" value="Unassembled WGS sequence"/>
</dbReference>
<keyword evidence="2" id="KW-1185">Reference proteome</keyword>
<evidence type="ECO:0000313" key="2">
    <source>
        <dbReference type="Proteomes" id="UP000004290"/>
    </source>
</evidence>
<dbReference type="EMBL" id="AEEL01000027">
    <property type="protein sequence ID" value="EFM26584.1"/>
    <property type="molecule type" value="Genomic_DNA"/>
</dbReference>
<dbReference type="GeneID" id="64019938"/>
<evidence type="ECO:0000313" key="1">
    <source>
        <dbReference type="EMBL" id="EFM26584.1"/>
    </source>
</evidence>
<dbReference type="AlphaFoldDB" id="E0PGD2"/>
<proteinExistence type="predicted"/>
<protein>
    <submittedName>
        <fullName evidence="1">Uncharacterized protein</fullName>
    </submittedName>
</protein>
<comment type="caution">
    <text evidence="1">The sequence shown here is derived from an EMBL/GenBank/DDBJ whole genome shotgun (WGS) entry which is preliminary data.</text>
</comment>